<gene>
    <name evidence="1" type="ORF">I8752_04365</name>
</gene>
<dbReference type="Proteomes" id="UP000662314">
    <property type="component" value="Unassembled WGS sequence"/>
</dbReference>
<comment type="caution">
    <text evidence="1">The sequence shown here is derived from an EMBL/GenBank/DDBJ whole genome shotgun (WGS) entry which is preliminary data.</text>
</comment>
<organism evidence="1 2">
    <name type="scientific">Dendronalium phyllosphericum CENA369</name>
    <dbReference type="NCBI Taxonomy" id="1725256"/>
    <lineage>
        <taxon>Bacteria</taxon>
        <taxon>Bacillati</taxon>
        <taxon>Cyanobacteriota</taxon>
        <taxon>Cyanophyceae</taxon>
        <taxon>Nostocales</taxon>
        <taxon>Nostocaceae</taxon>
        <taxon>Dendronalium</taxon>
        <taxon>Dendronalium phyllosphericum</taxon>
    </lineage>
</organism>
<dbReference type="EMBL" id="JAECZA010000010">
    <property type="protein sequence ID" value="MBH8572282.1"/>
    <property type="molecule type" value="Genomic_DNA"/>
</dbReference>
<dbReference type="RefSeq" id="WP_214431108.1">
    <property type="nucleotide sequence ID" value="NZ_JAECZA010000010.1"/>
</dbReference>
<evidence type="ECO:0000313" key="2">
    <source>
        <dbReference type="Proteomes" id="UP000662314"/>
    </source>
</evidence>
<sequence>MKLVVISNKYYQTKSGTTNKYETDMKQYFFQIRNYYPHSAIANYALFVMQ</sequence>
<dbReference type="AlphaFoldDB" id="A0A8J7I5Z8"/>
<accession>A0A8J7I5Z8</accession>
<reference evidence="1 2" key="1">
    <citation type="journal article" date="2021" name="Int. J. Syst. Evol. Microbiol.">
        <title>Amazonocrinis nigriterrae gen. nov., sp. nov., Atlanticothrix silvestris gen. nov., sp. nov. and Dendronalium phyllosphericum gen. nov., sp. nov., nostocacean cyanobacteria from Brazilian environments.</title>
        <authorList>
            <person name="Alvarenga D.O."/>
            <person name="Andreote A.P.D."/>
            <person name="Branco L.H.Z."/>
            <person name="Delbaje E."/>
            <person name="Cruz R.B."/>
            <person name="Varani A.M."/>
            <person name="Fiore M.F."/>
        </authorList>
    </citation>
    <scope>NUCLEOTIDE SEQUENCE [LARGE SCALE GENOMIC DNA]</scope>
    <source>
        <strain evidence="1 2">CENA369</strain>
    </source>
</reference>
<proteinExistence type="predicted"/>
<name>A0A8J7I5Z8_9NOST</name>
<keyword evidence="2" id="KW-1185">Reference proteome</keyword>
<evidence type="ECO:0000313" key="1">
    <source>
        <dbReference type="EMBL" id="MBH8572282.1"/>
    </source>
</evidence>
<protein>
    <submittedName>
        <fullName evidence="1">Uncharacterized protein</fullName>
    </submittedName>
</protein>